<dbReference type="GO" id="GO:0005504">
    <property type="term" value="F:fatty acid binding"/>
    <property type="evidence" value="ECO:0007669"/>
    <property type="project" value="TreeGrafter"/>
</dbReference>
<dbReference type="InterPro" id="IPR009100">
    <property type="entry name" value="AcylCoA_DH/oxidase_NM_dom_sf"/>
</dbReference>
<evidence type="ECO:0008006" key="3">
    <source>
        <dbReference type="Google" id="ProtNLM"/>
    </source>
</evidence>
<name>A0A6S4TX94_AERCA</name>
<organism evidence="1 2">
    <name type="scientific">Aeromonas caviae</name>
    <name type="common">Aeromonas punctata</name>
    <dbReference type="NCBI Taxonomy" id="648"/>
    <lineage>
        <taxon>Bacteria</taxon>
        <taxon>Pseudomonadati</taxon>
        <taxon>Pseudomonadota</taxon>
        <taxon>Gammaproteobacteria</taxon>
        <taxon>Aeromonadales</taxon>
        <taxon>Aeromonadaceae</taxon>
        <taxon>Aeromonas</taxon>
    </lineage>
</organism>
<dbReference type="InterPro" id="IPR036250">
    <property type="entry name" value="AcylCo_DH-like_C"/>
</dbReference>
<dbReference type="Gene3D" id="2.40.110.10">
    <property type="entry name" value="Butyryl-CoA Dehydrogenase, subunit A, domain 2"/>
    <property type="match status" value="1"/>
</dbReference>
<reference evidence="1 2" key="1">
    <citation type="submission" date="2019-12" db="EMBL/GenBank/DDBJ databases">
        <title>complete genome sequences of Aeromonas caviae str. WP2-W18-ESBL-01 isolated from wastewater treatment plant effluent.</title>
        <authorList>
            <person name="Sekizuka T."/>
            <person name="Itokawa K."/>
            <person name="Yatsu K."/>
            <person name="Inamine Y."/>
            <person name="Kuroda M."/>
        </authorList>
    </citation>
    <scope>NUCLEOTIDE SEQUENCE [LARGE SCALE GENOMIC DNA]</scope>
    <source>
        <strain evidence="1 2">WP2-W18-ESBL-01</strain>
    </source>
</reference>
<dbReference type="GO" id="GO:0033540">
    <property type="term" value="P:fatty acid beta-oxidation using acyl-CoA oxidase"/>
    <property type="evidence" value="ECO:0007669"/>
    <property type="project" value="TreeGrafter"/>
</dbReference>
<dbReference type="Gene3D" id="1.20.140.10">
    <property type="entry name" value="Butyryl-CoA Dehydrogenase, subunit A, domain 3"/>
    <property type="match status" value="1"/>
</dbReference>
<dbReference type="AlphaFoldDB" id="A0A6S4TX94"/>
<proteinExistence type="predicted"/>
<dbReference type="Proteomes" id="UP000515756">
    <property type="component" value="Chromosome"/>
</dbReference>
<accession>A0A6S4TX94</accession>
<sequence length="570" mass="63010">MSHPASLASRLHALALNDTLFPDLHHLEKAQRTRAIYRIFHTVASTAALGQEDIVDDLAPLLTLMESPCLTRQGGLCPLLASHYNLYLGTLLELGDRHNPEIIGQIEEALALRTHGLYLVTELGCGNNAMSMATEVRYDCATDGFILHTPHRHAAKFMPYIALEGQPKSSVVMARLWVGEQDCGIHPFLVPCRDARGALCQGVSVSSPDVLDLPYFDVVDHAIITFEQVTLPRWAWLRGHEHDISAGGVFHSRLASQRDIFFSSLRRVEWGKLVLTASLIPGLKLSLALAIHYAQQRPLHAHNGRVIPLAHHALHRRILTRAYVTGLAAMALYEGIKQRPLPDGRHSSRFQTDAGLVKAVAVELMRTSLQHCMQRCGAQGKFLRNRIAPTLQLCDLVGTAEGDSMPVLMKVAKDILAWPDESQDDDTPLGQLLLRMRRQMNQQLADATDKLAAWHDLGCEAARLGWLAGNLEALRHLGSRDDIRTACREQLMLDYAPQLLHHGLCSPAEIAALPARQEATLDHVWEHHAARVPDEFDVRDLMAATPLGSPDLASAWFALAPSLHDPQPEG</sequence>
<dbReference type="EMBL" id="AP021927">
    <property type="protein sequence ID" value="BBQ32667.1"/>
    <property type="molecule type" value="Genomic_DNA"/>
</dbReference>
<dbReference type="PANTHER" id="PTHR10909">
    <property type="entry name" value="ELECTRON TRANSPORT OXIDOREDUCTASE"/>
    <property type="match status" value="1"/>
</dbReference>
<dbReference type="SUPFAM" id="SSF56645">
    <property type="entry name" value="Acyl-CoA dehydrogenase NM domain-like"/>
    <property type="match status" value="1"/>
</dbReference>
<dbReference type="GO" id="GO:0003997">
    <property type="term" value="F:acyl-CoA oxidase activity"/>
    <property type="evidence" value="ECO:0007669"/>
    <property type="project" value="InterPro"/>
</dbReference>
<evidence type="ECO:0000313" key="1">
    <source>
        <dbReference type="EMBL" id="BBQ32667.1"/>
    </source>
</evidence>
<dbReference type="GO" id="GO:0071949">
    <property type="term" value="F:FAD binding"/>
    <property type="evidence" value="ECO:0007669"/>
    <property type="project" value="InterPro"/>
</dbReference>
<protein>
    <recommendedName>
        <fullName evidence="3">Acyl-CoA oxidase</fullName>
    </recommendedName>
</protein>
<dbReference type="RefSeq" id="WP_182935580.1">
    <property type="nucleotide sequence ID" value="NZ_AP021927.1"/>
</dbReference>
<dbReference type="InterPro" id="IPR012258">
    <property type="entry name" value="Acyl-CoA_oxidase"/>
</dbReference>
<dbReference type="InterPro" id="IPR046373">
    <property type="entry name" value="Acyl-CoA_Oxase/DH_mid-dom_sf"/>
</dbReference>
<gene>
    <name evidence="1" type="ORF">WP2W18E01_42490</name>
</gene>
<dbReference type="GO" id="GO:0055088">
    <property type="term" value="P:lipid homeostasis"/>
    <property type="evidence" value="ECO:0007669"/>
    <property type="project" value="TreeGrafter"/>
</dbReference>
<evidence type="ECO:0000313" key="2">
    <source>
        <dbReference type="Proteomes" id="UP000515756"/>
    </source>
</evidence>
<dbReference type="PANTHER" id="PTHR10909:SF382">
    <property type="entry name" value="ACYL-COENZYME A OXIDASE"/>
    <property type="match status" value="1"/>
</dbReference>
<dbReference type="SUPFAM" id="SSF47203">
    <property type="entry name" value="Acyl-CoA dehydrogenase C-terminal domain-like"/>
    <property type="match status" value="1"/>
</dbReference>